<reference evidence="1 2" key="1">
    <citation type="submission" date="2019-04" db="EMBL/GenBank/DDBJ databases">
        <title>Chitiniphilus eburnea sp. nov., a novel chitinolytic bacterium isolated from aquaculture sludge.</title>
        <authorList>
            <person name="Sheng M."/>
        </authorList>
    </citation>
    <scope>NUCLEOTIDE SEQUENCE [LARGE SCALE GENOMIC DNA]</scope>
    <source>
        <strain evidence="1 2">HX-2-15</strain>
    </source>
</reference>
<evidence type="ECO:0000313" key="2">
    <source>
        <dbReference type="Proteomes" id="UP000310016"/>
    </source>
</evidence>
<dbReference type="RefSeq" id="WP_136771742.1">
    <property type="nucleotide sequence ID" value="NZ_CP156074.1"/>
</dbReference>
<name>A0A4U0Q7Q5_9NEIS</name>
<sequence length="105" mass="11480">MSPEYLRAPGGHAPERNGMGLPTFQILGVSGRKLRGLQQRLAQSGFDVTPTATGFHISTPEMSGHLFYNPATYTLSVDLREVPDVTSPGFLVGLLYDEIHRLPDL</sequence>
<comment type="caution">
    <text evidence="1">The sequence shown here is derived from an EMBL/GenBank/DDBJ whole genome shotgun (WGS) entry which is preliminary data.</text>
</comment>
<dbReference type="OrthoDB" id="8617535at2"/>
<organism evidence="1 2">
    <name type="scientific">Chitiniphilus eburneus</name>
    <dbReference type="NCBI Taxonomy" id="2571148"/>
    <lineage>
        <taxon>Bacteria</taxon>
        <taxon>Pseudomonadati</taxon>
        <taxon>Pseudomonadota</taxon>
        <taxon>Betaproteobacteria</taxon>
        <taxon>Neisseriales</taxon>
        <taxon>Chitinibacteraceae</taxon>
        <taxon>Chitiniphilus</taxon>
    </lineage>
</organism>
<accession>A0A4U0Q7Q5</accession>
<gene>
    <name evidence="1" type="ORF">FAZ21_02675</name>
</gene>
<proteinExistence type="predicted"/>
<evidence type="ECO:0000313" key="1">
    <source>
        <dbReference type="EMBL" id="TJZ77266.1"/>
    </source>
</evidence>
<protein>
    <submittedName>
        <fullName evidence="1">Uncharacterized protein</fullName>
    </submittedName>
</protein>
<dbReference type="EMBL" id="SUMF01000002">
    <property type="protein sequence ID" value="TJZ77266.1"/>
    <property type="molecule type" value="Genomic_DNA"/>
</dbReference>
<keyword evidence="2" id="KW-1185">Reference proteome</keyword>
<dbReference type="Proteomes" id="UP000310016">
    <property type="component" value="Unassembled WGS sequence"/>
</dbReference>
<dbReference type="AlphaFoldDB" id="A0A4U0Q7Q5"/>